<reference evidence="2 3" key="1">
    <citation type="submission" date="2019-10" db="EMBL/GenBank/DDBJ databases">
        <title>Rubrobacter sp nov SCSIO 52915 isolated from a deep-sea sediment in the South China Sea.</title>
        <authorList>
            <person name="Chen R.W."/>
        </authorList>
    </citation>
    <scope>NUCLEOTIDE SEQUENCE [LARGE SCALE GENOMIC DNA]</scope>
    <source>
        <strain evidence="2 3">SCSIO 52915</strain>
    </source>
</reference>
<evidence type="ECO:0000313" key="3">
    <source>
        <dbReference type="Proteomes" id="UP000502706"/>
    </source>
</evidence>
<name>A0A6G8Q0E4_9ACTN</name>
<dbReference type="KEGG" id="rmar:GBA65_17005"/>
<dbReference type="InterPro" id="IPR002347">
    <property type="entry name" value="SDR_fam"/>
</dbReference>
<protein>
    <submittedName>
        <fullName evidence="2">SDR family oxidoreductase</fullName>
    </submittedName>
</protein>
<evidence type="ECO:0000313" key="2">
    <source>
        <dbReference type="EMBL" id="QIN79941.1"/>
    </source>
</evidence>
<accession>A0A6G8Q0E4</accession>
<comment type="similarity">
    <text evidence="1">Belongs to the short-chain dehydrogenases/reductases (SDR) family.</text>
</comment>
<dbReference type="InterPro" id="IPR050259">
    <property type="entry name" value="SDR"/>
</dbReference>
<keyword evidence="3" id="KW-1185">Reference proteome</keyword>
<dbReference type="SUPFAM" id="SSF51735">
    <property type="entry name" value="NAD(P)-binding Rossmann-fold domains"/>
    <property type="match status" value="1"/>
</dbReference>
<gene>
    <name evidence="2" type="ORF">GBA65_17005</name>
</gene>
<dbReference type="PANTHER" id="PTHR42879">
    <property type="entry name" value="3-OXOACYL-(ACYL-CARRIER-PROTEIN) REDUCTASE"/>
    <property type="match status" value="1"/>
</dbReference>
<dbReference type="RefSeq" id="WP_166397615.1">
    <property type="nucleotide sequence ID" value="NZ_CP045121.1"/>
</dbReference>
<dbReference type="AlphaFoldDB" id="A0A6G8Q0E4"/>
<evidence type="ECO:0000256" key="1">
    <source>
        <dbReference type="ARBA" id="ARBA00006484"/>
    </source>
</evidence>
<proteinExistence type="inferred from homology"/>
<dbReference type="InterPro" id="IPR036291">
    <property type="entry name" value="NAD(P)-bd_dom_sf"/>
</dbReference>
<dbReference type="Gene3D" id="3.40.50.720">
    <property type="entry name" value="NAD(P)-binding Rossmann-like Domain"/>
    <property type="match status" value="1"/>
</dbReference>
<dbReference type="Pfam" id="PF13561">
    <property type="entry name" value="adh_short_C2"/>
    <property type="match status" value="1"/>
</dbReference>
<dbReference type="Proteomes" id="UP000502706">
    <property type="component" value="Chromosome"/>
</dbReference>
<dbReference type="PANTHER" id="PTHR42879:SF6">
    <property type="entry name" value="NADPH-DEPENDENT REDUCTASE BACG"/>
    <property type="match status" value="1"/>
</dbReference>
<dbReference type="EMBL" id="CP045121">
    <property type="protein sequence ID" value="QIN79941.1"/>
    <property type="molecule type" value="Genomic_DNA"/>
</dbReference>
<dbReference type="PRINTS" id="PR00081">
    <property type="entry name" value="GDHRDH"/>
</dbReference>
<organism evidence="2 3">
    <name type="scientific">Rubrobacter marinus</name>
    <dbReference type="NCBI Taxonomy" id="2653852"/>
    <lineage>
        <taxon>Bacteria</taxon>
        <taxon>Bacillati</taxon>
        <taxon>Actinomycetota</taxon>
        <taxon>Rubrobacteria</taxon>
        <taxon>Rubrobacterales</taxon>
        <taxon>Rubrobacteraceae</taxon>
        <taxon>Rubrobacter</taxon>
    </lineage>
</organism>
<sequence length="256" mass="26170">MDLGLGGKLFVVGGASRGLGRAVAENLVAEGARVILVARDEGALSGTARELGEEAHPLAADLSDPRSVDRIAGAVSGMGGELGGVLVNTGGPPPGRALELDDDQWLAAFGSLVAGPIRLLRALVPLMGDGASVLFVTSSSVRQPIPNLDASNVLRPGVAALTKCLARELAPRVRVNSLAPGRIDTERARSLDASAAEALGITREERRARIGETIPMGRYGEPAEFGRAAAFLLSPAASYVNGVSLQVDGGLVSALP</sequence>